<protein>
    <submittedName>
        <fullName evidence="2">Uncharacterized protein</fullName>
    </submittedName>
</protein>
<feature type="transmembrane region" description="Helical" evidence="1">
    <location>
        <begin position="12"/>
        <end position="30"/>
    </location>
</feature>
<dbReference type="EMBL" id="MFFM01000031">
    <property type="protein sequence ID" value="OGF12782.1"/>
    <property type="molecule type" value="Genomic_DNA"/>
</dbReference>
<organism evidence="2 3">
    <name type="scientific">Candidatus Edwardsbacteria bacterium GWF2_54_11</name>
    <dbReference type="NCBI Taxonomy" id="1817851"/>
    <lineage>
        <taxon>Bacteria</taxon>
        <taxon>Candidatus Edwardsiibacteriota</taxon>
    </lineage>
</organism>
<feature type="transmembrane region" description="Helical" evidence="1">
    <location>
        <begin position="109"/>
        <end position="134"/>
    </location>
</feature>
<evidence type="ECO:0000313" key="2">
    <source>
        <dbReference type="EMBL" id="OGF12782.1"/>
    </source>
</evidence>
<dbReference type="Proteomes" id="UP000177230">
    <property type="component" value="Unassembled WGS sequence"/>
</dbReference>
<evidence type="ECO:0000313" key="3">
    <source>
        <dbReference type="Proteomes" id="UP000177230"/>
    </source>
</evidence>
<keyword evidence="1" id="KW-1133">Transmembrane helix</keyword>
<evidence type="ECO:0000256" key="1">
    <source>
        <dbReference type="SAM" id="Phobius"/>
    </source>
</evidence>
<gene>
    <name evidence="2" type="ORF">A2024_12125</name>
</gene>
<name>A0A1F5REG0_9BACT</name>
<feature type="transmembrane region" description="Helical" evidence="1">
    <location>
        <begin position="42"/>
        <end position="62"/>
    </location>
</feature>
<feature type="transmembrane region" description="Helical" evidence="1">
    <location>
        <begin position="74"/>
        <end position="93"/>
    </location>
</feature>
<accession>A0A1F5REG0</accession>
<keyword evidence="1" id="KW-0812">Transmembrane</keyword>
<keyword evidence="1" id="KW-0472">Membrane</keyword>
<comment type="caution">
    <text evidence="2">The sequence shown here is derived from an EMBL/GenBank/DDBJ whole genome shotgun (WGS) entry which is preliminary data.</text>
</comment>
<sequence>MHPHHYRHIIKIAINAISIILVFACTISFSRNVNKISYGNYIALYLIVFMASWLCFFSSRLTPTGINYIYDYNASVPALLLLLGSWATIYIGFRGFEIIRVQQRTEYKVLGYLLSAFFLAVSAAIAWLFGPIIFTVDWFRWL</sequence>
<reference evidence="2 3" key="1">
    <citation type="journal article" date="2016" name="Nat. Commun.">
        <title>Thousands of microbial genomes shed light on interconnected biogeochemical processes in an aquifer system.</title>
        <authorList>
            <person name="Anantharaman K."/>
            <person name="Brown C.T."/>
            <person name="Hug L.A."/>
            <person name="Sharon I."/>
            <person name="Castelle C.J."/>
            <person name="Probst A.J."/>
            <person name="Thomas B.C."/>
            <person name="Singh A."/>
            <person name="Wilkins M.J."/>
            <person name="Karaoz U."/>
            <person name="Brodie E.L."/>
            <person name="Williams K.H."/>
            <person name="Hubbard S.S."/>
            <person name="Banfield J.F."/>
        </authorList>
    </citation>
    <scope>NUCLEOTIDE SEQUENCE [LARGE SCALE GENOMIC DNA]</scope>
</reference>
<dbReference type="AlphaFoldDB" id="A0A1F5REG0"/>
<dbReference type="PROSITE" id="PS51257">
    <property type="entry name" value="PROKAR_LIPOPROTEIN"/>
    <property type="match status" value="1"/>
</dbReference>
<proteinExistence type="predicted"/>